<gene>
    <name evidence="1" type="ORF">G7Y89_g6547</name>
</gene>
<dbReference type="Proteomes" id="UP000566819">
    <property type="component" value="Unassembled WGS sequence"/>
</dbReference>
<proteinExistence type="predicted"/>
<comment type="caution">
    <text evidence="1">The sequence shown here is derived from an EMBL/GenBank/DDBJ whole genome shotgun (WGS) entry which is preliminary data.</text>
</comment>
<evidence type="ECO:0000313" key="1">
    <source>
        <dbReference type="EMBL" id="KAF4631588.1"/>
    </source>
</evidence>
<evidence type="ECO:0000313" key="2">
    <source>
        <dbReference type="Proteomes" id="UP000566819"/>
    </source>
</evidence>
<keyword evidence="2" id="KW-1185">Reference proteome</keyword>
<accession>A0A8H4W2C2</accession>
<organism evidence="1 2">
    <name type="scientific">Cudoniella acicularis</name>
    <dbReference type="NCBI Taxonomy" id="354080"/>
    <lineage>
        <taxon>Eukaryota</taxon>
        <taxon>Fungi</taxon>
        <taxon>Dikarya</taxon>
        <taxon>Ascomycota</taxon>
        <taxon>Pezizomycotina</taxon>
        <taxon>Leotiomycetes</taxon>
        <taxon>Helotiales</taxon>
        <taxon>Tricladiaceae</taxon>
        <taxon>Cudoniella</taxon>
    </lineage>
</organism>
<dbReference type="AlphaFoldDB" id="A0A8H4W2C2"/>
<dbReference type="EMBL" id="JAAMPI010000429">
    <property type="protein sequence ID" value="KAF4631588.1"/>
    <property type="molecule type" value="Genomic_DNA"/>
</dbReference>
<sequence>MTEDFIFSSPPQKEYGEWPAPIRANIRALQRDGKSQRESLKRPIFVDALYGISSTKNQAVEYAKRHSRGYT</sequence>
<reference evidence="1 2" key="1">
    <citation type="submission" date="2020-03" db="EMBL/GenBank/DDBJ databases">
        <title>Draft Genome Sequence of Cudoniella acicularis.</title>
        <authorList>
            <person name="Buettner E."/>
            <person name="Kellner H."/>
        </authorList>
    </citation>
    <scope>NUCLEOTIDE SEQUENCE [LARGE SCALE GENOMIC DNA]</scope>
    <source>
        <strain evidence="1 2">DSM 108380</strain>
    </source>
</reference>
<name>A0A8H4W2C2_9HELO</name>
<protein>
    <submittedName>
        <fullName evidence="1">Uncharacterized protein</fullName>
    </submittedName>
</protein>